<comment type="caution">
    <text evidence="1">The sequence shown here is derived from an EMBL/GenBank/DDBJ whole genome shotgun (WGS) entry which is preliminary data.</text>
</comment>
<dbReference type="InterPro" id="IPR009282">
    <property type="entry name" value="DUF937"/>
</dbReference>
<gene>
    <name evidence="1" type="ORF">C1I92_22250</name>
</gene>
<name>A0A2W2B148_9ACTN</name>
<accession>A0A2W2B148</accession>
<organism evidence="1 2">
    <name type="scientific">Jiangella anatolica</name>
    <dbReference type="NCBI Taxonomy" id="2670374"/>
    <lineage>
        <taxon>Bacteria</taxon>
        <taxon>Bacillati</taxon>
        <taxon>Actinomycetota</taxon>
        <taxon>Actinomycetes</taxon>
        <taxon>Jiangellales</taxon>
        <taxon>Jiangellaceae</taxon>
        <taxon>Jiangella</taxon>
    </lineage>
</organism>
<evidence type="ECO:0000313" key="2">
    <source>
        <dbReference type="Proteomes" id="UP000248764"/>
    </source>
</evidence>
<reference evidence="1 2" key="1">
    <citation type="submission" date="2018-01" db="EMBL/GenBank/DDBJ databases">
        <title>Draft genome sequence of Jiangella sp. GTF31.</title>
        <authorList>
            <person name="Sahin N."/>
            <person name="Ay H."/>
            <person name="Saygin H."/>
        </authorList>
    </citation>
    <scope>NUCLEOTIDE SEQUENCE [LARGE SCALE GENOMIC DNA]</scope>
    <source>
        <strain evidence="1 2">GTF31</strain>
    </source>
</reference>
<sequence>MDIDDLLARLPIDQIAASLGVDEETAGQATRQALPALIGGMQANAQDEAGAASLAKALDEHDDDLVKGGVDLSQVDTDDGDKIVKNVFGENRDQVVNQLAGFNSKGGGSDLIGKLLPMLAPIVLSYLAGKAKGGGQAAPSQQASGGGLTDLLGGLLGGGGSGGSGGLGGLGDLLGGLLGGGKR</sequence>
<dbReference type="RefSeq" id="WP_111256847.1">
    <property type="nucleotide sequence ID" value="NZ_POTW01000064.1"/>
</dbReference>
<proteinExistence type="predicted"/>
<dbReference type="EMBL" id="POTW01000064">
    <property type="protein sequence ID" value="PZF81171.1"/>
    <property type="molecule type" value="Genomic_DNA"/>
</dbReference>
<dbReference type="AlphaFoldDB" id="A0A2W2B148"/>
<evidence type="ECO:0000313" key="1">
    <source>
        <dbReference type="EMBL" id="PZF81171.1"/>
    </source>
</evidence>
<keyword evidence="2" id="KW-1185">Reference proteome</keyword>
<dbReference type="Pfam" id="PF06078">
    <property type="entry name" value="DUF937"/>
    <property type="match status" value="1"/>
</dbReference>
<dbReference type="Proteomes" id="UP000248764">
    <property type="component" value="Unassembled WGS sequence"/>
</dbReference>
<evidence type="ECO:0008006" key="3">
    <source>
        <dbReference type="Google" id="ProtNLM"/>
    </source>
</evidence>
<protein>
    <recommendedName>
        <fullName evidence="3">DUF937 domain-containing protein</fullName>
    </recommendedName>
</protein>